<keyword evidence="3" id="KW-1185">Reference proteome</keyword>
<name>A0ABM5NEI6_LIBAS</name>
<evidence type="ECO:0000256" key="1">
    <source>
        <dbReference type="SAM" id="MobiDB-lite"/>
    </source>
</evidence>
<evidence type="ECO:0000313" key="2">
    <source>
        <dbReference type="EMBL" id="AGH16451.1"/>
    </source>
</evidence>
<protein>
    <submittedName>
        <fullName evidence="2">Uncharacterized protein</fullName>
    </submittedName>
</protein>
<dbReference type="EMBL" id="CP004005">
    <property type="protein sequence ID" value="AGH16451.1"/>
    <property type="molecule type" value="Genomic_DNA"/>
</dbReference>
<dbReference type="RefSeq" id="WP_012778430.1">
    <property type="nucleotide sequence ID" value="NC_020549.1"/>
</dbReference>
<dbReference type="Proteomes" id="UP000011820">
    <property type="component" value="Chromosome"/>
</dbReference>
<reference evidence="2 3" key="1">
    <citation type="journal article" date="2013" name="Genome Announc.">
        <title>Complete Genome Sequence of a Chinese Strain of 'Candidatus Liberibacter asiaticus'.</title>
        <authorList>
            <person name="Lin H."/>
            <person name="Han C.S."/>
            <person name="Liu B."/>
            <person name="Lou B."/>
            <person name="Bai X."/>
            <person name="Deng C."/>
            <person name="Civerolo E.L."/>
            <person name="Gupta G."/>
        </authorList>
    </citation>
    <scope>NUCLEOTIDE SEQUENCE [LARGE SCALE GENOMIC DNA]</scope>
    <source>
        <strain evidence="3">gxpsy</strain>
    </source>
</reference>
<evidence type="ECO:0000313" key="3">
    <source>
        <dbReference type="Proteomes" id="UP000011820"/>
    </source>
</evidence>
<gene>
    <name evidence="2" type="ORF">WSI_00380</name>
</gene>
<accession>A0ABM5NEI6</accession>
<organism evidence="2 3">
    <name type="scientific">Candidatus Liberibacter asiaticus str. gxpsy</name>
    <dbReference type="NCBI Taxonomy" id="1174529"/>
    <lineage>
        <taxon>Bacteria</taxon>
        <taxon>Pseudomonadati</taxon>
        <taxon>Pseudomonadota</taxon>
        <taxon>Alphaproteobacteria</taxon>
        <taxon>Hyphomicrobiales</taxon>
        <taxon>Rhizobiaceae</taxon>
        <taxon>Liberibacter</taxon>
    </lineage>
</organism>
<proteinExistence type="predicted"/>
<sequence>MSLVRYGSLSDHGKVAGEEAPRKKSEQPKREPQPQQENRKFIRRSEISTRTHSLSDH</sequence>
<feature type="region of interest" description="Disordered" evidence="1">
    <location>
        <begin position="1"/>
        <end position="57"/>
    </location>
</feature>
<dbReference type="GeneID" id="93077450"/>
<feature type="compositionally biased region" description="Basic and acidic residues" evidence="1">
    <location>
        <begin position="11"/>
        <end position="57"/>
    </location>
</feature>